<organism evidence="4 5">
    <name type="scientific">Anaeramoeba flamelloides</name>
    <dbReference type="NCBI Taxonomy" id="1746091"/>
    <lineage>
        <taxon>Eukaryota</taxon>
        <taxon>Metamonada</taxon>
        <taxon>Anaeramoebidae</taxon>
        <taxon>Anaeramoeba</taxon>
    </lineage>
</organism>
<feature type="compositionally biased region" description="Basic and acidic residues" evidence="3">
    <location>
        <begin position="157"/>
        <end position="166"/>
    </location>
</feature>
<evidence type="ECO:0000256" key="3">
    <source>
        <dbReference type="SAM" id="MobiDB-lite"/>
    </source>
</evidence>
<comment type="caution">
    <text evidence="4">The sequence shown here is derived from an EMBL/GenBank/DDBJ whole genome shotgun (WGS) entry which is preliminary data.</text>
</comment>
<name>A0AAV7ZKC2_9EUKA</name>
<evidence type="ECO:0000313" key="4">
    <source>
        <dbReference type="EMBL" id="KAJ3441157.1"/>
    </source>
</evidence>
<dbReference type="Pfam" id="PF10186">
    <property type="entry name" value="ATG14"/>
    <property type="match status" value="1"/>
</dbReference>
<dbReference type="Proteomes" id="UP001146793">
    <property type="component" value="Unassembled WGS sequence"/>
</dbReference>
<feature type="coiled-coil region" evidence="2">
    <location>
        <begin position="13"/>
        <end position="81"/>
    </location>
</feature>
<feature type="compositionally biased region" description="Basic residues" evidence="3">
    <location>
        <begin position="167"/>
        <end position="176"/>
    </location>
</feature>
<dbReference type="PANTHER" id="PTHR15157:SF5">
    <property type="entry name" value="UV RADIATION RESISTANCE-ASSOCIATED GENE PROTEIN"/>
    <property type="match status" value="1"/>
</dbReference>
<proteinExistence type="predicted"/>
<dbReference type="EMBL" id="JANTQA010000029">
    <property type="protein sequence ID" value="KAJ3441157.1"/>
    <property type="molecule type" value="Genomic_DNA"/>
</dbReference>
<protein>
    <submittedName>
        <fullName evidence="4">Uv radiation resistance-associated protein</fullName>
    </submittedName>
</protein>
<feature type="compositionally biased region" description="Basic and acidic residues" evidence="3">
    <location>
        <begin position="177"/>
        <end position="189"/>
    </location>
</feature>
<sequence>MEGIEPQDVLLRYKHYQQKKLELSKLKKKLNKKLIPLQKLNEMDESILTSQYTSLSLKKSLQNAEKESQEIKERVVALQEEINTRTEKLQSAVKRLIQRKQKSSHEKSDTVSLQKEHQKIKVALSETRLGMVRKLLELFPIIKVEKSKRQPQRRKKGGFDLSEKGVKKSNLKQRKKERTERTEKTEKTEKRVKKDEIEYFILHNKLPNPNKKHECYYKHSKKTALGYVAQFLGILSGILGTSLPFEMSMVGSAHTQIWRKTVKRDGQKREKRFVLGAENSENSENMGPIAMLNYNIEWLCFSHGWKIKKEDRGNMLKNLYDLVNWPKLCKTNDSINQDENFEKLL</sequence>
<evidence type="ECO:0000313" key="5">
    <source>
        <dbReference type="Proteomes" id="UP001146793"/>
    </source>
</evidence>
<reference evidence="4" key="1">
    <citation type="submission" date="2022-08" db="EMBL/GenBank/DDBJ databases">
        <title>Novel sulphate-reducing endosymbionts in the free-living metamonad Anaeramoeba.</title>
        <authorList>
            <person name="Jerlstrom-Hultqvist J."/>
            <person name="Cepicka I."/>
            <person name="Gallot-Lavallee L."/>
            <person name="Salas-Leiva D."/>
            <person name="Curtis B.A."/>
            <person name="Zahonova K."/>
            <person name="Pipaliya S."/>
            <person name="Dacks J."/>
            <person name="Roger A.J."/>
        </authorList>
    </citation>
    <scope>NUCLEOTIDE SEQUENCE</scope>
    <source>
        <strain evidence="4">Busselton2</strain>
    </source>
</reference>
<dbReference type="GO" id="GO:0000323">
    <property type="term" value="C:lytic vacuole"/>
    <property type="evidence" value="ECO:0007669"/>
    <property type="project" value="TreeGrafter"/>
</dbReference>
<dbReference type="GO" id="GO:0005768">
    <property type="term" value="C:endosome"/>
    <property type="evidence" value="ECO:0007669"/>
    <property type="project" value="TreeGrafter"/>
</dbReference>
<gene>
    <name evidence="4" type="ORF">M0812_13162</name>
</gene>
<dbReference type="AlphaFoldDB" id="A0AAV7ZKC2"/>
<evidence type="ECO:0000256" key="1">
    <source>
        <dbReference type="ARBA" id="ARBA00023054"/>
    </source>
</evidence>
<dbReference type="GO" id="GO:0032991">
    <property type="term" value="C:protein-containing complex"/>
    <property type="evidence" value="ECO:0007669"/>
    <property type="project" value="UniProtKB-ARBA"/>
</dbReference>
<keyword evidence="1 2" id="KW-0175">Coiled coil</keyword>
<accession>A0AAV7ZKC2</accession>
<dbReference type="PANTHER" id="PTHR15157">
    <property type="entry name" value="UV RADIATION RESISTANCE-ASSOCIATED GENE PROTEIN"/>
    <property type="match status" value="1"/>
</dbReference>
<dbReference type="GO" id="GO:0000149">
    <property type="term" value="F:SNARE binding"/>
    <property type="evidence" value="ECO:0007669"/>
    <property type="project" value="TreeGrafter"/>
</dbReference>
<dbReference type="GO" id="GO:0035493">
    <property type="term" value="P:SNARE complex assembly"/>
    <property type="evidence" value="ECO:0007669"/>
    <property type="project" value="TreeGrafter"/>
</dbReference>
<feature type="region of interest" description="Disordered" evidence="3">
    <location>
        <begin position="147"/>
        <end position="189"/>
    </location>
</feature>
<dbReference type="InterPro" id="IPR018791">
    <property type="entry name" value="UV_resistance/autophagy_Atg14"/>
</dbReference>
<evidence type="ECO:0000256" key="2">
    <source>
        <dbReference type="SAM" id="Coils"/>
    </source>
</evidence>